<protein>
    <submittedName>
        <fullName evidence="1">Uncharacterized protein</fullName>
    </submittedName>
</protein>
<keyword evidence="2" id="KW-1185">Reference proteome</keyword>
<sequence length="59" mass="6955">MKLFLELEIDLEKSGIDDLYLAENEQEIVEGLLLHGYEEEALHIRLLSYEYTGKGRREE</sequence>
<dbReference type="Proteomes" id="UP001595916">
    <property type="component" value="Unassembled WGS sequence"/>
</dbReference>
<gene>
    <name evidence="1" type="ORF">ACFO4R_11940</name>
</gene>
<dbReference type="RefSeq" id="WP_379789450.1">
    <property type="nucleotide sequence ID" value="NZ_JBHSHL010000068.1"/>
</dbReference>
<proteinExistence type="predicted"/>
<comment type="caution">
    <text evidence="1">The sequence shown here is derived from an EMBL/GenBank/DDBJ whole genome shotgun (WGS) entry which is preliminary data.</text>
</comment>
<organism evidence="1 2">
    <name type="scientific">Filifactor villosus</name>
    <dbReference type="NCBI Taxonomy" id="29374"/>
    <lineage>
        <taxon>Bacteria</taxon>
        <taxon>Bacillati</taxon>
        <taxon>Bacillota</taxon>
        <taxon>Clostridia</taxon>
        <taxon>Peptostreptococcales</taxon>
        <taxon>Filifactoraceae</taxon>
        <taxon>Filifactor</taxon>
    </lineage>
</organism>
<evidence type="ECO:0000313" key="2">
    <source>
        <dbReference type="Proteomes" id="UP001595916"/>
    </source>
</evidence>
<reference evidence="2" key="1">
    <citation type="journal article" date="2019" name="Int. J. Syst. Evol. Microbiol.">
        <title>The Global Catalogue of Microorganisms (GCM) 10K type strain sequencing project: providing services to taxonomists for standard genome sequencing and annotation.</title>
        <authorList>
            <consortium name="The Broad Institute Genomics Platform"/>
            <consortium name="The Broad Institute Genome Sequencing Center for Infectious Disease"/>
            <person name="Wu L."/>
            <person name="Ma J."/>
        </authorList>
    </citation>
    <scope>NUCLEOTIDE SEQUENCE [LARGE SCALE GENOMIC DNA]</scope>
    <source>
        <strain evidence="2">CCUG 46385</strain>
    </source>
</reference>
<dbReference type="EMBL" id="JBHSHL010000068">
    <property type="protein sequence ID" value="MFC4805754.1"/>
    <property type="molecule type" value="Genomic_DNA"/>
</dbReference>
<name>A0ABV9QTB8_9FIRM</name>
<accession>A0ABV9QTB8</accession>
<evidence type="ECO:0000313" key="1">
    <source>
        <dbReference type="EMBL" id="MFC4805754.1"/>
    </source>
</evidence>